<dbReference type="InterPro" id="IPR011251">
    <property type="entry name" value="Luciferase-like_dom"/>
</dbReference>
<dbReference type="Gene3D" id="3.20.20.30">
    <property type="entry name" value="Luciferase-like domain"/>
    <property type="match status" value="1"/>
</dbReference>
<keyword evidence="3" id="KW-0285">Flavoprotein</keyword>
<evidence type="ECO:0000256" key="6">
    <source>
        <dbReference type="ARBA" id="ARBA00033748"/>
    </source>
</evidence>
<dbReference type="GO" id="GO:0016020">
    <property type="term" value="C:membrane"/>
    <property type="evidence" value="ECO:0007669"/>
    <property type="project" value="UniProtKB-SubCell"/>
</dbReference>
<keyword evidence="11" id="KW-1185">Reference proteome</keyword>
<comment type="caution">
    <text evidence="10">The sequence shown here is derived from an EMBL/GenBank/DDBJ whole genome shotgun (WGS) entry which is preliminary data.</text>
</comment>
<feature type="transmembrane region" description="Helical" evidence="8">
    <location>
        <begin position="1013"/>
        <end position="1035"/>
    </location>
</feature>
<feature type="transmembrane region" description="Helical" evidence="8">
    <location>
        <begin position="850"/>
        <end position="870"/>
    </location>
</feature>
<dbReference type="InterPro" id="IPR036661">
    <property type="entry name" value="Luciferase-like_sf"/>
</dbReference>
<dbReference type="InterPro" id="IPR036259">
    <property type="entry name" value="MFS_trans_sf"/>
</dbReference>
<proteinExistence type="inferred from homology"/>
<keyword evidence="8" id="KW-1133">Transmembrane helix</keyword>
<reference evidence="10" key="2">
    <citation type="submission" date="2023-06" db="EMBL/GenBank/DDBJ databases">
        <authorList>
            <consortium name="Lawrence Berkeley National Laboratory"/>
            <person name="Mondo S.J."/>
            <person name="Hensen N."/>
            <person name="Bonometti L."/>
            <person name="Westerberg I."/>
            <person name="Brannstrom I.O."/>
            <person name="Guillou S."/>
            <person name="Cros-Aarteil S."/>
            <person name="Calhoun S."/>
            <person name="Haridas S."/>
            <person name="Kuo A."/>
            <person name="Pangilinan J."/>
            <person name="Riley R."/>
            <person name="Labutti K."/>
            <person name="Andreopoulos B."/>
            <person name="Lipzen A."/>
            <person name="Chen C."/>
            <person name="Yanf M."/>
            <person name="Daum C."/>
            <person name="Ng V."/>
            <person name="Clum A."/>
            <person name="Steindorff A."/>
            <person name="Ohm R."/>
            <person name="Martin F."/>
            <person name="Silar P."/>
            <person name="Natvig D."/>
            <person name="Lalanne C."/>
            <person name="Gautier V."/>
            <person name="Ament-Velasquez S.L."/>
            <person name="Kruys A."/>
            <person name="Hutchinson M.I."/>
            <person name="Powell A.J."/>
            <person name="Barry K."/>
            <person name="Miller A.N."/>
            <person name="Grigoriev I.V."/>
            <person name="Debuchy R."/>
            <person name="Gladieux P."/>
            <person name="Thoren M.H."/>
            <person name="Johannesson H."/>
        </authorList>
    </citation>
    <scope>NUCLEOTIDE SEQUENCE</scope>
    <source>
        <strain evidence="10">PSN324</strain>
    </source>
</reference>
<dbReference type="Proteomes" id="UP001321749">
    <property type="component" value="Unassembled WGS sequence"/>
</dbReference>
<comment type="subcellular location">
    <subcellularLocation>
        <location evidence="1">Membrane</location>
        <topology evidence="1">Multi-pass membrane protein</topology>
    </subcellularLocation>
</comment>
<feature type="compositionally biased region" description="Basic and acidic residues" evidence="7">
    <location>
        <begin position="668"/>
        <end position="678"/>
    </location>
</feature>
<dbReference type="InterPro" id="IPR051209">
    <property type="entry name" value="FAD-bind_Monooxygenase_sf"/>
</dbReference>
<dbReference type="GO" id="GO:0004499">
    <property type="term" value="F:N,N-dimethylaniline monooxygenase activity"/>
    <property type="evidence" value="ECO:0007669"/>
    <property type="project" value="InterPro"/>
</dbReference>
<feature type="transmembrane region" description="Helical" evidence="8">
    <location>
        <begin position="817"/>
        <end position="838"/>
    </location>
</feature>
<dbReference type="InterPro" id="IPR020946">
    <property type="entry name" value="Flavin_mOase-like"/>
</dbReference>
<sequence>MATAVLSAGRDTVIDKLNGLSVTEQCDVLPTPEAEQVKLKPTSEVPEARSEGPRPAVTQQATTAKPAIPAPSTNPIPSYPKPRIPLVDRFIDEPRALTVAVIGGGLAGINAGILLPAKVPNIKLTIYEKNEDFGGTWLENVYPGVRCDIPAHVYQATYEPKTDWSDQFAPGAEIRDYWQSVARKHDVYRFARFRTRVEGLTWDAAGSVWQIKLTDLTTGATTTETADFVLTAIGRFNAWKLPDYPGISDYKGVLRHASHWDDSFDPAGKRVAVIGNGASGIQLVANLQKVVRQLDHYARNKTWIAGSWAGDERTLGPQPYSEEQKKLWASDPAAYLAFRKELEDKYWRRFGAFFRGSALNSDLRERFIEIMRTRLAKKPELLEHIVPDFSPNCRRLTPGPGYLEAIAEDNVEYVRDPISRFTERGIVTVDGREREVDAVFCATGANVSMVAPFPIVGEAGVDLGTVWDPNPGPDPDSDSDREPSSKEAGRPGRRGFPYTYLGLATPGFPNLLFVHGPHGTGPSGTVPHSVENQLVTFAKILRKAAREGIRTMQPSTKAADEFVEYSDAFFAATVLSDNCSSWYNGGRPGGRIHGVWPGSAGHVTAVRREPRWEDWEYEYLGEQGNRFSWYFGNGWTRKEAEGGSDMTGYLRLPGESGHKMSSPKRSSRHNESEIEPPKSEQVPVRWYRGTFYNMTILGLCNLAAPGIWGAMNSLGAGGAASPELINAANALTFCMMVVSCYFSSVLVRYIGIKGALIFGTIGYAPYAAGLYTNNRFGTEWLVLLGAALCGISAGVFWMAEAAIAIAYPEPWNRGKALGYWLTYRLSGQILGGAINLGLNADNDQAGKVSYTVFLVFVAIQCTGPLVGFFLNSPDAVERKDGKKVDLSITENPWFEIRETARLFLSRKFLLIVLFIGQAVFAEAVFFTYLSMWFSVRSRALGSFLSGIVAVIAGNLLGHWIDRTKVALKTRARSAFWGIVILQGAWWTWATVLVTRYQKSQPTFDWADSKFGEAFGVFIFLTAGFQLNYLFLYFIIHNMAKDEAEVIRYAALLRGTESAWQALSYGLESLTVFAEVGGVYMNFGLWAVAVFPAWLVPINMTDGNPDTPKPHDLGNGKKHILLNAFDMSTVGHLSPGQWKNPVDKSATKRQLEYWIELAKLLERGGINALFLADTYGGYDTYEGSVDECIRRAAQWPITDPSIPISAMAAVTKNLSFAITASTSFEPPYLLAKRFSTLDHFTGGRIGWNIVTSWKKSAFKAIGLDSPIEHDERYRQADEYLRVLYKLWESSWSPTALSPDPSRDQYVDPSQVRTINHSGRYFSLAAKHIVDPSPQRTPFLFQAGTSSAGSSFAAAHAEAIFVSGHSPSVLRPKIDRIRSLAQQQEGRDPRSVKIFATFTPIVGRTDQEAQEKFAELKKYASTVGGLVLVSGWTGIDLSKLPLDKEISREDSAEAHKVTSILDTFTARSEEHPRWTPRLVAEHAAIGGLGPVSVGSPATVADELERWVREADVDGFNIGYVTTPGTFEEVVDLLVPELRRRGIYPDLPGQDEEPLTAREKIYGKGQKELRSDHVGSKYKYDVYVEDEPYIHEEKTEVAVVGA</sequence>
<keyword evidence="5" id="KW-0560">Oxidoreductase</keyword>
<comment type="similarity">
    <text evidence="2">Belongs to the FAD-binding monooxygenase family.</text>
</comment>
<feature type="transmembrane region" description="Helical" evidence="8">
    <location>
        <begin position="908"/>
        <end position="933"/>
    </location>
</feature>
<dbReference type="PANTHER" id="PTHR42877:SF6">
    <property type="entry name" value="MONOOXYGENASE, PUTATIVE (AFU_ORTHOLOGUE AFUA_3G15050)-RELATED"/>
    <property type="match status" value="1"/>
</dbReference>
<name>A0AAV9HXH4_9PEZI</name>
<keyword evidence="4" id="KW-0274">FAD</keyword>
<feature type="transmembrane region" description="Helical" evidence="8">
    <location>
        <begin position="780"/>
        <end position="805"/>
    </location>
</feature>
<dbReference type="NCBIfam" id="TIGR03860">
    <property type="entry name" value="FMN_nitrolo"/>
    <property type="match status" value="1"/>
</dbReference>
<comment type="similarity">
    <text evidence="6">Belongs to the NtaA/SnaA/DszA monooxygenase family.</text>
</comment>
<dbReference type="Pfam" id="PF00296">
    <property type="entry name" value="Bac_luciferase"/>
    <property type="match status" value="1"/>
</dbReference>
<feature type="region of interest" description="Disordered" evidence="7">
    <location>
        <begin position="646"/>
        <end position="679"/>
    </location>
</feature>
<feature type="region of interest" description="Disordered" evidence="7">
    <location>
        <begin position="464"/>
        <end position="495"/>
    </location>
</feature>
<feature type="transmembrane region" description="Helical" evidence="8">
    <location>
        <begin position="749"/>
        <end position="768"/>
    </location>
</feature>
<feature type="region of interest" description="Disordered" evidence="7">
    <location>
        <begin position="32"/>
        <end position="79"/>
    </location>
</feature>
<evidence type="ECO:0000256" key="1">
    <source>
        <dbReference type="ARBA" id="ARBA00004141"/>
    </source>
</evidence>
<feature type="transmembrane region" description="Helical" evidence="8">
    <location>
        <begin position="939"/>
        <end position="961"/>
    </location>
</feature>
<evidence type="ECO:0000256" key="2">
    <source>
        <dbReference type="ARBA" id="ARBA00010139"/>
    </source>
</evidence>
<dbReference type="Gene3D" id="1.20.1250.20">
    <property type="entry name" value="MFS general substrate transporter like domains"/>
    <property type="match status" value="1"/>
</dbReference>
<organism evidence="10 11">
    <name type="scientific">Cladorrhinum samala</name>
    <dbReference type="NCBI Taxonomy" id="585594"/>
    <lineage>
        <taxon>Eukaryota</taxon>
        <taxon>Fungi</taxon>
        <taxon>Dikarya</taxon>
        <taxon>Ascomycota</taxon>
        <taxon>Pezizomycotina</taxon>
        <taxon>Sordariomycetes</taxon>
        <taxon>Sordariomycetidae</taxon>
        <taxon>Sordariales</taxon>
        <taxon>Podosporaceae</taxon>
        <taxon>Cladorrhinum</taxon>
    </lineage>
</organism>
<feature type="compositionally biased region" description="Basic and acidic residues" evidence="7">
    <location>
        <begin position="478"/>
        <end position="490"/>
    </location>
</feature>
<dbReference type="InterPro" id="IPR011701">
    <property type="entry name" value="MFS"/>
</dbReference>
<keyword evidence="8" id="KW-0812">Transmembrane</keyword>
<gene>
    <name evidence="10" type="ORF">QBC42DRAFT_304108</name>
</gene>
<evidence type="ECO:0000256" key="3">
    <source>
        <dbReference type="ARBA" id="ARBA00022630"/>
    </source>
</evidence>
<evidence type="ECO:0000256" key="8">
    <source>
        <dbReference type="SAM" id="Phobius"/>
    </source>
</evidence>
<dbReference type="SUPFAM" id="SSF51905">
    <property type="entry name" value="FAD/NAD(P)-binding domain"/>
    <property type="match status" value="2"/>
</dbReference>
<dbReference type="PANTHER" id="PTHR42877">
    <property type="entry name" value="L-ORNITHINE N(5)-MONOOXYGENASE-RELATED"/>
    <property type="match status" value="1"/>
</dbReference>
<feature type="compositionally biased region" description="Pro residues" evidence="7">
    <location>
        <begin position="68"/>
        <end position="79"/>
    </location>
</feature>
<evidence type="ECO:0000256" key="5">
    <source>
        <dbReference type="ARBA" id="ARBA00023002"/>
    </source>
</evidence>
<dbReference type="Pfam" id="PF07690">
    <property type="entry name" value="MFS_1"/>
    <property type="match status" value="1"/>
</dbReference>
<feature type="domain" description="Luciferase-like" evidence="9">
    <location>
        <begin position="1138"/>
        <end position="1507"/>
    </location>
</feature>
<dbReference type="Pfam" id="PF00743">
    <property type="entry name" value="FMO-like"/>
    <property type="match status" value="1"/>
</dbReference>
<protein>
    <recommendedName>
        <fullName evidence="9">Luciferase-like domain-containing protein</fullName>
    </recommendedName>
</protein>
<keyword evidence="8" id="KW-0472">Membrane</keyword>
<dbReference type="SUPFAM" id="SSF103473">
    <property type="entry name" value="MFS general substrate transporter"/>
    <property type="match status" value="1"/>
</dbReference>
<feature type="transmembrane region" description="Helical" evidence="8">
    <location>
        <begin position="973"/>
        <end position="993"/>
    </location>
</feature>
<dbReference type="GO" id="GO:0022857">
    <property type="term" value="F:transmembrane transporter activity"/>
    <property type="evidence" value="ECO:0007669"/>
    <property type="project" value="InterPro"/>
</dbReference>
<evidence type="ECO:0000259" key="9">
    <source>
        <dbReference type="Pfam" id="PF00296"/>
    </source>
</evidence>
<evidence type="ECO:0000256" key="7">
    <source>
        <dbReference type="SAM" id="MobiDB-lite"/>
    </source>
</evidence>
<dbReference type="SUPFAM" id="SSF51679">
    <property type="entry name" value="Bacterial luciferase-like"/>
    <property type="match status" value="1"/>
</dbReference>
<reference evidence="10" key="1">
    <citation type="journal article" date="2023" name="Mol. Phylogenet. Evol.">
        <title>Genome-scale phylogeny and comparative genomics of the fungal order Sordariales.</title>
        <authorList>
            <person name="Hensen N."/>
            <person name="Bonometti L."/>
            <person name="Westerberg I."/>
            <person name="Brannstrom I.O."/>
            <person name="Guillou S."/>
            <person name="Cros-Aarteil S."/>
            <person name="Calhoun S."/>
            <person name="Haridas S."/>
            <person name="Kuo A."/>
            <person name="Mondo S."/>
            <person name="Pangilinan J."/>
            <person name="Riley R."/>
            <person name="LaButti K."/>
            <person name="Andreopoulos B."/>
            <person name="Lipzen A."/>
            <person name="Chen C."/>
            <person name="Yan M."/>
            <person name="Daum C."/>
            <person name="Ng V."/>
            <person name="Clum A."/>
            <person name="Steindorff A."/>
            <person name="Ohm R.A."/>
            <person name="Martin F."/>
            <person name="Silar P."/>
            <person name="Natvig D.O."/>
            <person name="Lalanne C."/>
            <person name="Gautier V."/>
            <person name="Ament-Velasquez S.L."/>
            <person name="Kruys A."/>
            <person name="Hutchinson M.I."/>
            <person name="Powell A.J."/>
            <person name="Barry K."/>
            <person name="Miller A.N."/>
            <person name="Grigoriev I.V."/>
            <person name="Debuchy R."/>
            <person name="Gladieux P."/>
            <person name="Hiltunen Thoren M."/>
            <person name="Johannesson H."/>
        </authorList>
    </citation>
    <scope>NUCLEOTIDE SEQUENCE</scope>
    <source>
        <strain evidence="10">PSN324</strain>
    </source>
</reference>
<feature type="transmembrane region" description="Helical" evidence="8">
    <location>
        <begin position="723"/>
        <end position="742"/>
    </location>
</feature>
<feature type="transmembrane region" description="Helical" evidence="8">
    <location>
        <begin position="1071"/>
        <end position="1094"/>
    </location>
</feature>
<dbReference type="EMBL" id="MU864948">
    <property type="protein sequence ID" value="KAK4464446.1"/>
    <property type="molecule type" value="Genomic_DNA"/>
</dbReference>
<evidence type="ECO:0000313" key="11">
    <source>
        <dbReference type="Proteomes" id="UP001321749"/>
    </source>
</evidence>
<evidence type="ECO:0000256" key="4">
    <source>
        <dbReference type="ARBA" id="ARBA00022827"/>
    </source>
</evidence>
<dbReference type="GO" id="GO:0050660">
    <property type="term" value="F:flavin adenine dinucleotide binding"/>
    <property type="evidence" value="ECO:0007669"/>
    <property type="project" value="InterPro"/>
</dbReference>
<evidence type="ECO:0000313" key="10">
    <source>
        <dbReference type="EMBL" id="KAK4464446.1"/>
    </source>
</evidence>
<dbReference type="GO" id="GO:0050661">
    <property type="term" value="F:NADP binding"/>
    <property type="evidence" value="ECO:0007669"/>
    <property type="project" value="InterPro"/>
</dbReference>
<dbReference type="Gene3D" id="3.50.50.60">
    <property type="entry name" value="FAD/NAD(P)-binding domain"/>
    <property type="match status" value="2"/>
</dbReference>
<accession>A0AAV9HXH4</accession>
<dbReference type="InterPro" id="IPR016215">
    <property type="entry name" value="NTA_MOA"/>
</dbReference>
<dbReference type="InterPro" id="IPR036188">
    <property type="entry name" value="FAD/NAD-bd_sf"/>
</dbReference>